<dbReference type="CDD" id="cd00009">
    <property type="entry name" value="AAA"/>
    <property type="match status" value="1"/>
</dbReference>
<protein>
    <submittedName>
        <fullName evidence="7">Transcriptional regulator containing GAF, AAA-type ATPase, and DNA-binding Fis domains</fullName>
    </submittedName>
</protein>
<dbReference type="PANTHER" id="PTHR32071:SF57">
    <property type="entry name" value="C4-DICARBOXYLATE TRANSPORT TRANSCRIPTIONAL REGULATORY PROTEIN DCTD"/>
    <property type="match status" value="1"/>
</dbReference>
<dbReference type="InterPro" id="IPR025662">
    <property type="entry name" value="Sigma_54_int_dom_ATP-bd_1"/>
</dbReference>
<evidence type="ECO:0000313" key="8">
    <source>
        <dbReference type="Proteomes" id="UP000192906"/>
    </source>
</evidence>
<dbReference type="InterPro" id="IPR003018">
    <property type="entry name" value="GAF"/>
</dbReference>
<reference evidence="8" key="1">
    <citation type="submission" date="2017-04" db="EMBL/GenBank/DDBJ databases">
        <authorList>
            <person name="Varghese N."/>
            <person name="Submissions S."/>
        </authorList>
    </citation>
    <scope>NUCLEOTIDE SEQUENCE [LARGE SCALE GENOMIC DNA]</scope>
    <source>
        <strain evidence="8">K3S</strain>
    </source>
</reference>
<evidence type="ECO:0000313" key="7">
    <source>
        <dbReference type="EMBL" id="SMF13703.1"/>
    </source>
</evidence>
<feature type="domain" description="Sigma-54 factor interaction" evidence="6">
    <location>
        <begin position="228"/>
        <end position="457"/>
    </location>
</feature>
<dbReference type="FunFam" id="3.40.50.300:FF:000006">
    <property type="entry name" value="DNA-binding transcriptional regulator NtrC"/>
    <property type="match status" value="1"/>
</dbReference>
<evidence type="ECO:0000256" key="5">
    <source>
        <dbReference type="ARBA" id="ARBA00023163"/>
    </source>
</evidence>
<dbReference type="InterPro" id="IPR002078">
    <property type="entry name" value="Sigma_54_int"/>
</dbReference>
<organism evidence="7 8">
    <name type="scientific">Desulfovibrio gilichinskyi</name>
    <dbReference type="NCBI Taxonomy" id="1519643"/>
    <lineage>
        <taxon>Bacteria</taxon>
        <taxon>Pseudomonadati</taxon>
        <taxon>Thermodesulfobacteriota</taxon>
        <taxon>Desulfovibrionia</taxon>
        <taxon>Desulfovibrionales</taxon>
        <taxon>Desulfovibrionaceae</taxon>
        <taxon>Desulfovibrio</taxon>
    </lineage>
</organism>
<keyword evidence="1" id="KW-0547">Nucleotide-binding</keyword>
<dbReference type="GO" id="GO:0003677">
    <property type="term" value="F:DNA binding"/>
    <property type="evidence" value="ECO:0007669"/>
    <property type="project" value="UniProtKB-KW"/>
</dbReference>
<evidence type="ECO:0000256" key="2">
    <source>
        <dbReference type="ARBA" id="ARBA00022840"/>
    </source>
</evidence>
<gene>
    <name evidence="7" type="ORF">SAMN06295933_1783</name>
</gene>
<dbReference type="SUPFAM" id="SSF52540">
    <property type="entry name" value="P-loop containing nucleoside triphosphate hydrolases"/>
    <property type="match status" value="1"/>
</dbReference>
<dbReference type="Pfam" id="PF25601">
    <property type="entry name" value="AAA_lid_14"/>
    <property type="match status" value="1"/>
</dbReference>
<keyword evidence="2" id="KW-0067">ATP-binding</keyword>
<dbReference type="RefSeq" id="WP_212637018.1">
    <property type="nucleotide sequence ID" value="NZ_FWZU01000003.1"/>
</dbReference>
<dbReference type="Proteomes" id="UP000192906">
    <property type="component" value="Unassembled WGS sequence"/>
</dbReference>
<dbReference type="InterPro" id="IPR058031">
    <property type="entry name" value="AAA_lid_NorR"/>
</dbReference>
<name>A0A1X7DDZ1_9BACT</name>
<keyword evidence="8" id="KW-1185">Reference proteome</keyword>
<dbReference type="InterPro" id="IPR003593">
    <property type="entry name" value="AAA+_ATPase"/>
</dbReference>
<dbReference type="Gene3D" id="3.40.50.300">
    <property type="entry name" value="P-loop containing nucleotide triphosphate hydrolases"/>
    <property type="match status" value="1"/>
</dbReference>
<dbReference type="PANTHER" id="PTHR32071">
    <property type="entry name" value="TRANSCRIPTIONAL REGULATORY PROTEIN"/>
    <property type="match status" value="1"/>
</dbReference>
<dbReference type="PROSITE" id="PS00675">
    <property type="entry name" value="SIGMA54_INTERACT_1"/>
    <property type="match status" value="1"/>
</dbReference>
<keyword evidence="5" id="KW-0804">Transcription</keyword>
<dbReference type="InterPro" id="IPR025944">
    <property type="entry name" value="Sigma_54_int_dom_CS"/>
</dbReference>
<dbReference type="GO" id="GO:0006355">
    <property type="term" value="P:regulation of DNA-templated transcription"/>
    <property type="evidence" value="ECO:0007669"/>
    <property type="project" value="InterPro"/>
</dbReference>
<dbReference type="GO" id="GO:0005524">
    <property type="term" value="F:ATP binding"/>
    <property type="evidence" value="ECO:0007669"/>
    <property type="project" value="UniProtKB-KW"/>
</dbReference>
<keyword evidence="3" id="KW-0805">Transcription regulation</keyword>
<dbReference type="EMBL" id="FWZU01000003">
    <property type="protein sequence ID" value="SMF13703.1"/>
    <property type="molecule type" value="Genomic_DNA"/>
</dbReference>
<evidence type="ECO:0000256" key="4">
    <source>
        <dbReference type="ARBA" id="ARBA00023125"/>
    </source>
</evidence>
<proteinExistence type="predicted"/>
<dbReference type="InterPro" id="IPR029016">
    <property type="entry name" value="GAF-like_dom_sf"/>
</dbReference>
<dbReference type="AlphaFoldDB" id="A0A1X7DDZ1"/>
<dbReference type="PROSITE" id="PS00688">
    <property type="entry name" value="SIGMA54_INTERACT_3"/>
    <property type="match status" value="1"/>
</dbReference>
<dbReference type="SUPFAM" id="SSF55781">
    <property type="entry name" value="GAF domain-like"/>
    <property type="match status" value="1"/>
</dbReference>
<dbReference type="PROSITE" id="PS50045">
    <property type="entry name" value="SIGMA54_INTERACT_4"/>
    <property type="match status" value="1"/>
</dbReference>
<dbReference type="SMART" id="SM00382">
    <property type="entry name" value="AAA"/>
    <property type="match status" value="1"/>
</dbReference>
<dbReference type="Gene3D" id="1.10.10.60">
    <property type="entry name" value="Homeodomain-like"/>
    <property type="match status" value="1"/>
</dbReference>
<dbReference type="Gene3D" id="3.30.450.40">
    <property type="match status" value="1"/>
</dbReference>
<dbReference type="STRING" id="1519643.SAMN06295933_1783"/>
<dbReference type="Gene3D" id="1.10.8.60">
    <property type="match status" value="1"/>
</dbReference>
<dbReference type="Pfam" id="PF00158">
    <property type="entry name" value="Sigma54_activat"/>
    <property type="match status" value="1"/>
</dbReference>
<dbReference type="Pfam" id="PF13185">
    <property type="entry name" value="GAF_2"/>
    <property type="match status" value="1"/>
</dbReference>
<evidence type="ECO:0000256" key="3">
    <source>
        <dbReference type="ARBA" id="ARBA00023015"/>
    </source>
</evidence>
<dbReference type="InterPro" id="IPR027417">
    <property type="entry name" value="P-loop_NTPase"/>
</dbReference>
<evidence type="ECO:0000259" key="6">
    <source>
        <dbReference type="PROSITE" id="PS50045"/>
    </source>
</evidence>
<evidence type="ECO:0000256" key="1">
    <source>
        <dbReference type="ARBA" id="ARBA00022741"/>
    </source>
</evidence>
<sequence length="545" mass="61082">MFSNTFMADEKTFHFRNEKIQSLLLEMGLQRSTDSLFSLIVNRLAQFPNISLARIWLVKNGDICSSCSLRSECCNQEKCLHLVASAGQSVSDNTVDWSRLDGDHRRFPIGARKVGHIAATGSPVIVKSISKDSKWILHPDWAKQECINGFAGQPMAFHGETMGVLAVFTKSEIAQPALDILNIISNHAAAALVNARAFEKIEELTRRLEAENNYLREELLSSTTYGGFIGQSASLQRILQQIDLVASTDASVLILGESGTGKELVARELHQRSARRNRPLIKVNCASIPKDLFSSEFFGHVKGAFSGAVANRVGKFGAAHQGTLFLDEIGEMPLEQQAHLLRILQEGEYERVGEEKTRKADVRIIAATNKNLKEEVEKGRFREDLYFRLNVFPITVPPLRKKNEDIPLLANHFLKQFLIDMKRPVFHFTPAQIQRLSQYSWPGNVRELQNIVERFAIASSSAPTNLDFFNCLGTETHPTSQTHSFLPNEQILTEKEMIQLQKKNIEEALNQCRGKIYGTDGAAKLLGLKPTTLTTRIKKLNIARD</sequence>
<keyword evidence="4 7" id="KW-0238">DNA-binding</keyword>
<dbReference type="SMART" id="SM00065">
    <property type="entry name" value="GAF"/>
    <property type="match status" value="1"/>
</dbReference>
<accession>A0A1X7DDZ1</accession>